<dbReference type="GeneID" id="113513093"/>
<feature type="transmembrane region" description="Helical" evidence="2">
    <location>
        <begin position="587"/>
        <end position="609"/>
    </location>
</feature>
<accession>A0A6J1WMX1</accession>
<feature type="transmembrane region" description="Helical" evidence="2">
    <location>
        <begin position="152"/>
        <end position="171"/>
    </location>
</feature>
<proteinExistence type="predicted"/>
<dbReference type="RefSeq" id="XP_026752873.3">
    <property type="nucleotide sequence ID" value="XM_026897072.3"/>
</dbReference>
<evidence type="ECO:0000256" key="3">
    <source>
        <dbReference type="SAM" id="SignalP"/>
    </source>
</evidence>
<feature type="transmembrane region" description="Helical" evidence="2">
    <location>
        <begin position="513"/>
        <end position="536"/>
    </location>
</feature>
<keyword evidence="3" id="KW-0732">Signal</keyword>
<feature type="transmembrane region" description="Helical" evidence="2">
    <location>
        <begin position="305"/>
        <end position="326"/>
    </location>
</feature>
<dbReference type="Proteomes" id="UP001652740">
    <property type="component" value="Unplaced"/>
</dbReference>
<evidence type="ECO:0000256" key="1">
    <source>
        <dbReference type="SAM" id="MobiDB-lite"/>
    </source>
</evidence>
<feature type="transmembrane region" description="Helical" evidence="2">
    <location>
        <begin position="369"/>
        <end position="389"/>
    </location>
</feature>
<feature type="transmembrane region" description="Helical" evidence="2">
    <location>
        <begin position="450"/>
        <end position="467"/>
    </location>
</feature>
<keyword evidence="2" id="KW-0472">Membrane</keyword>
<feature type="transmembrane region" description="Helical" evidence="2">
    <location>
        <begin position="220"/>
        <end position="240"/>
    </location>
</feature>
<keyword evidence="2" id="KW-1133">Transmembrane helix</keyword>
<dbReference type="PANTHER" id="PTHR11161">
    <property type="entry name" value="O-ACYLTRANSFERASE"/>
    <property type="match status" value="1"/>
</dbReference>
<keyword evidence="4" id="KW-1185">Reference proteome</keyword>
<dbReference type="InterPro" id="IPR052728">
    <property type="entry name" value="O2_lipid_transport_reg"/>
</dbReference>
<feature type="transmembrane region" description="Helical" evidence="2">
    <location>
        <begin position="479"/>
        <end position="501"/>
    </location>
</feature>
<feature type="transmembrane region" description="Helical" evidence="2">
    <location>
        <begin position="396"/>
        <end position="415"/>
    </location>
</feature>
<gene>
    <name evidence="5" type="primary">LOC113513093</name>
</gene>
<feature type="transmembrane region" description="Helical" evidence="2">
    <location>
        <begin position="557"/>
        <end position="575"/>
    </location>
</feature>
<feature type="chain" id="PRO_5046061079" evidence="3">
    <location>
        <begin position="18"/>
        <end position="660"/>
    </location>
</feature>
<feature type="signal peptide" evidence="3">
    <location>
        <begin position="1"/>
        <end position="17"/>
    </location>
</feature>
<feature type="compositionally biased region" description="Low complexity" evidence="1">
    <location>
        <begin position="630"/>
        <end position="653"/>
    </location>
</feature>
<evidence type="ECO:0000313" key="4">
    <source>
        <dbReference type="Proteomes" id="UP001652740"/>
    </source>
</evidence>
<feature type="region of interest" description="Disordered" evidence="1">
    <location>
        <begin position="623"/>
        <end position="660"/>
    </location>
</feature>
<dbReference type="KEGG" id="gmw:113513093"/>
<evidence type="ECO:0000313" key="5">
    <source>
        <dbReference type="RefSeq" id="XP_026752873.3"/>
    </source>
</evidence>
<dbReference type="PANTHER" id="PTHR11161:SF22">
    <property type="entry name" value="ACYLTRANSFERASE 3 DOMAIN-CONTAINING PROTEIN-RELATED"/>
    <property type="match status" value="1"/>
</dbReference>
<dbReference type="InParanoid" id="A0A6J1WMX1"/>
<evidence type="ECO:0000256" key="2">
    <source>
        <dbReference type="SAM" id="Phobius"/>
    </source>
</evidence>
<reference evidence="5" key="1">
    <citation type="submission" date="2025-08" db="UniProtKB">
        <authorList>
            <consortium name="RefSeq"/>
        </authorList>
    </citation>
    <scope>IDENTIFICATION</scope>
    <source>
        <tissue evidence="5">Whole larvae</tissue>
    </source>
</reference>
<dbReference type="AlphaFoldDB" id="A0A6J1WMX1"/>
<organism evidence="4 5">
    <name type="scientific">Galleria mellonella</name>
    <name type="common">Greater wax moth</name>
    <dbReference type="NCBI Taxonomy" id="7137"/>
    <lineage>
        <taxon>Eukaryota</taxon>
        <taxon>Metazoa</taxon>
        <taxon>Ecdysozoa</taxon>
        <taxon>Arthropoda</taxon>
        <taxon>Hexapoda</taxon>
        <taxon>Insecta</taxon>
        <taxon>Pterygota</taxon>
        <taxon>Neoptera</taxon>
        <taxon>Endopterygota</taxon>
        <taxon>Lepidoptera</taxon>
        <taxon>Glossata</taxon>
        <taxon>Ditrysia</taxon>
        <taxon>Pyraloidea</taxon>
        <taxon>Pyralidae</taxon>
        <taxon>Galleriinae</taxon>
        <taxon>Galleria</taxon>
    </lineage>
</organism>
<dbReference type="FunCoup" id="A0A6J1WMX1">
    <property type="interactions" value="15"/>
</dbReference>
<feature type="transmembrane region" description="Helical" evidence="2">
    <location>
        <begin position="260"/>
        <end position="284"/>
    </location>
</feature>
<keyword evidence="2" id="KW-0812">Transmembrane</keyword>
<name>A0A6J1WMX1_GALME</name>
<protein>
    <submittedName>
        <fullName evidence="5">Nose resistant to fluoxetine protein 6-like</fullName>
    </submittedName>
</protein>
<sequence length="660" mass="76119">MVSFVIFFLFFLKTCSAVIYSVNESEYATFPALYDLDDFETCMLEPDAVYCVGDYDLFSDEPSELMRILQEYSEHTLKHFNHTQIHRGVCVMRRCKKFLKKHATNNTLDLESTLTACLNDSVWNDYEIQARLNNIQYCEKAGEKKKLDYTDAITATAYLILILLNVIGSYYDSRLKNNNNEGKGNPYLLAFSVRRNWNKLIAPNERGTDPRIDRLKLFNALRALTMVCVFFSHASLAMSHCYIANPLFVEKSYEDPLKQILFNGTLVTQSFFVMSAFLLSYNLQIYSEKHTITWMHFPKGVLLRYLRLTPIYALMLGTVATFMRYLGEGPLWQLMVTSESMACRKYWWAHMFYFNNYVYDDALCSPQTWYLASDTQMFCVGLLFCVMARTPRSRKIALFMLMVASFAVVAAHTYYQDLNAVVLQTPEAYRTMYSHDDTFRLIYTRGHTNMSTYTLGLAAGFFTYYLQTEKKNIKSYKSFRWYIWMTFPLCVMVILSGAIFYVDGSQPSTAVRVLYATFYKFIFQIFMASFIIGCILKVESVYRGIVEWRGFTWCGRVSYISFFVHTLFQRAYLGFQTTPYYMSGFNIATLLFATVFVSFVTAALLWITVEAPLNAVTKALLEPQRPRPRSSPAQTSLTLSSPPSSSPVLTPPSQEQNGQA</sequence>